<evidence type="ECO:0000256" key="1">
    <source>
        <dbReference type="SAM" id="Phobius"/>
    </source>
</evidence>
<sequence length="219" mass="25691">MAVCSKAHCRSRFLLKMGQMFGVSFPFNVAVVFSIVFRKHKQFVLLLTIKLPTKNWYSIFRKFKPSSKTLSNLWQEHPMQFCISNVETSSSIPEYFRYYDEDIYKHGSISVPFKISFNDELIITIDLNYDDREYIIEKLPIINIQGVMLYLSVQRLKLKNAKIPTQLLTFEFVTIRSNEIDRQMATIVSMDEINRAVRYNGLTVIMDYFNPTAVLTHED</sequence>
<name>A0A4V1J038_ROZAC</name>
<keyword evidence="1" id="KW-1133">Transmembrane helix</keyword>
<accession>A0A4V1J038</accession>
<dbReference type="Proteomes" id="UP000281549">
    <property type="component" value="Unassembled WGS sequence"/>
</dbReference>
<organism evidence="2 3">
    <name type="scientific">Rozella allomycis (strain CSF55)</name>
    <dbReference type="NCBI Taxonomy" id="988480"/>
    <lineage>
        <taxon>Eukaryota</taxon>
        <taxon>Fungi</taxon>
        <taxon>Fungi incertae sedis</taxon>
        <taxon>Cryptomycota</taxon>
        <taxon>Cryptomycota incertae sedis</taxon>
        <taxon>Rozella</taxon>
    </lineage>
</organism>
<keyword evidence="1" id="KW-0812">Transmembrane</keyword>
<protein>
    <submittedName>
        <fullName evidence="2">Uncharacterized protein</fullName>
    </submittedName>
</protein>
<gene>
    <name evidence="2" type="ORF">ROZALSC1DRAFT_21598</name>
</gene>
<reference evidence="3" key="1">
    <citation type="journal article" date="2018" name="Nat. Microbiol.">
        <title>Leveraging single-cell genomics to expand the fungal tree of life.</title>
        <authorList>
            <person name="Ahrendt S.R."/>
            <person name="Quandt C.A."/>
            <person name="Ciobanu D."/>
            <person name="Clum A."/>
            <person name="Salamov A."/>
            <person name="Andreopoulos B."/>
            <person name="Cheng J.F."/>
            <person name="Woyke T."/>
            <person name="Pelin A."/>
            <person name="Henrissat B."/>
            <person name="Reynolds N.K."/>
            <person name="Benny G.L."/>
            <person name="Smith M.E."/>
            <person name="James T.Y."/>
            <person name="Grigoriev I.V."/>
        </authorList>
    </citation>
    <scope>NUCLEOTIDE SEQUENCE [LARGE SCALE GENOMIC DNA]</scope>
    <source>
        <strain evidence="3">CSF55</strain>
    </source>
</reference>
<dbReference type="EMBL" id="ML005097">
    <property type="protein sequence ID" value="RKP20209.1"/>
    <property type="molecule type" value="Genomic_DNA"/>
</dbReference>
<evidence type="ECO:0000313" key="2">
    <source>
        <dbReference type="EMBL" id="RKP20209.1"/>
    </source>
</evidence>
<dbReference type="AlphaFoldDB" id="A0A4V1J038"/>
<keyword evidence="1" id="KW-0472">Membrane</keyword>
<evidence type="ECO:0000313" key="3">
    <source>
        <dbReference type="Proteomes" id="UP000281549"/>
    </source>
</evidence>
<feature type="transmembrane region" description="Helical" evidence="1">
    <location>
        <begin position="20"/>
        <end position="37"/>
    </location>
</feature>
<proteinExistence type="predicted"/>